<evidence type="ECO:0000256" key="4">
    <source>
        <dbReference type="ARBA" id="ARBA00022989"/>
    </source>
</evidence>
<reference evidence="7 8" key="1">
    <citation type="submission" date="2022-03" db="EMBL/GenBank/DDBJ databases">
        <authorList>
            <person name="Koch H."/>
        </authorList>
    </citation>
    <scope>NUCLEOTIDE SEQUENCE [LARGE SCALE GENOMIC DNA]</scope>
    <source>
        <strain evidence="7 8">G1</strain>
    </source>
</reference>
<dbReference type="Pfam" id="PF02361">
    <property type="entry name" value="CbiQ"/>
    <property type="match status" value="1"/>
</dbReference>
<dbReference type="InterPro" id="IPR012809">
    <property type="entry name" value="ECF_CbiQ"/>
</dbReference>
<accession>A0ABN8HG76</accession>
<dbReference type="InterPro" id="IPR003339">
    <property type="entry name" value="ABC/ECF_trnsptr_transmembrane"/>
</dbReference>
<dbReference type="EMBL" id="OW150024">
    <property type="protein sequence ID" value="CAH2029969.1"/>
    <property type="molecule type" value="Genomic_DNA"/>
</dbReference>
<feature type="transmembrane region" description="Helical" evidence="6">
    <location>
        <begin position="105"/>
        <end position="124"/>
    </location>
</feature>
<keyword evidence="4 6" id="KW-1133">Transmembrane helix</keyword>
<evidence type="ECO:0000313" key="8">
    <source>
        <dbReference type="Proteomes" id="UP001295463"/>
    </source>
</evidence>
<dbReference type="PANTHER" id="PTHR43723">
    <property type="entry name" value="COBALT TRANSPORT PROTEIN CBIQ"/>
    <property type="match status" value="1"/>
</dbReference>
<keyword evidence="8" id="KW-1185">Reference proteome</keyword>
<organism evidence="7 8">
    <name type="scientific">Trichlorobacter ammonificans</name>
    <dbReference type="NCBI Taxonomy" id="2916410"/>
    <lineage>
        <taxon>Bacteria</taxon>
        <taxon>Pseudomonadati</taxon>
        <taxon>Thermodesulfobacteriota</taxon>
        <taxon>Desulfuromonadia</taxon>
        <taxon>Geobacterales</taxon>
        <taxon>Geobacteraceae</taxon>
        <taxon>Trichlorobacter</taxon>
    </lineage>
</organism>
<proteinExistence type="predicted"/>
<feature type="transmembrane region" description="Helical" evidence="6">
    <location>
        <begin position="65"/>
        <end position="85"/>
    </location>
</feature>
<gene>
    <name evidence="7" type="ORF">GEAMG1_0147</name>
</gene>
<dbReference type="RefSeq" id="WP_305730946.1">
    <property type="nucleotide sequence ID" value="NZ_OW150024.1"/>
</dbReference>
<feature type="transmembrane region" description="Helical" evidence="6">
    <location>
        <begin position="228"/>
        <end position="247"/>
    </location>
</feature>
<evidence type="ECO:0000256" key="5">
    <source>
        <dbReference type="ARBA" id="ARBA00023136"/>
    </source>
</evidence>
<keyword evidence="2" id="KW-1003">Cell membrane</keyword>
<dbReference type="Proteomes" id="UP001295463">
    <property type="component" value="Chromosome"/>
</dbReference>
<name>A0ABN8HG76_9BACT</name>
<evidence type="ECO:0000256" key="1">
    <source>
        <dbReference type="ARBA" id="ARBA00004651"/>
    </source>
</evidence>
<keyword evidence="3 6" id="KW-0812">Transmembrane</keyword>
<protein>
    <submittedName>
        <fullName evidence="7">Cobalt transporter</fullName>
    </submittedName>
</protein>
<dbReference type="CDD" id="cd16914">
    <property type="entry name" value="EcfT"/>
    <property type="match status" value="1"/>
</dbReference>
<dbReference type="PANTHER" id="PTHR43723:SF1">
    <property type="entry name" value="COBALT TRANSPORT PROTEIN CBIQ"/>
    <property type="match status" value="1"/>
</dbReference>
<evidence type="ECO:0000313" key="7">
    <source>
        <dbReference type="EMBL" id="CAH2029969.1"/>
    </source>
</evidence>
<dbReference type="NCBIfam" id="TIGR02454">
    <property type="entry name" value="ECF_T_CbiQ"/>
    <property type="match status" value="1"/>
</dbReference>
<evidence type="ECO:0000256" key="2">
    <source>
        <dbReference type="ARBA" id="ARBA00022475"/>
    </source>
</evidence>
<sequence length="248" mass="25978">MMLLEQYAAANRWRRVTPAAKGLFTLCGFVAVFSASRPAVAAGLALVLAAVTLLGAGVPLTGYLRVAAPALFLLVASALPLLFSLSLSGPEGLSLRPVPTEAGRVALVCTRSLGGLAALLFLGFTTPMNDTIALLRRLKAPEVLLDLMTLCYRMLFVLSEALHDIRTAQTARLGYATNRLALRSLGSLAANLTVQVWQRSHALHQAAQARANDGPLCFLEPDYSSKTAGLAVAVLAGGSLILVSVVAA</sequence>
<keyword evidence="5 6" id="KW-0472">Membrane</keyword>
<evidence type="ECO:0000256" key="6">
    <source>
        <dbReference type="SAM" id="Phobius"/>
    </source>
</evidence>
<dbReference type="InterPro" id="IPR052770">
    <property type="entry name" value="Cobalt_transport_CbiQ"/>
</dbReference>
<comment type="subcellular location">
    <subcellularLocation>
        <location evidence="1">Cell membrane</location>
        <topology evidence="1">Multi-pass membrane protein</topology>
    </subcellularLocation>
</comment>
<evidence type="ECO:0000256" key="3">
    <source>
        <dbReference type="ARBA" id="ARBA00022692"/>
    </source>
</evidence>